<comment type="similarity">
    <text evidence="1 3">Belongs to the HAM1 NTPase family.</text>
</comment>
<dbReference type="NCBIfam" id="TIGR00042">
    <property type="entry name" value="RdgB/HAM1 family non-canonical purine NTP pyrophosphatase"/>
    <property type="match status" value="1"/>
</dbReference>
<name>A0A1F7XX64_9BACT</name>
<evidence type="ECO:0000256" key="1">
    <source>
        <dbReference type="ARBA" id="ARBA00008023"/>
    </source>
</evidence>
<dbReference type="GO" id="GO:0047429">
    <property type="term" value="F:nucleoside triphosphate diphosphatase activity"/>
    <property type="evidence" value="ECO:0007669"/>
    <property type="project" value="InterPro"/>
</dbReference>
<keyword evidence="2 3" id="KW-0378">Hydrolase</keyword>
<dbReference type="GO" id="GO:0005737">
    <property type="term" value="C:cytoplasm"/>
    <property type="evidence" value="ECO:0007669"/>
    <property type="project" value="TreeGrafter"/>
</dbReference>
<dbReference type="Proteomes" id="UP000176741">
    <property type="component" value="Unassembled WGS sequence"/>
</dbReference>
<proteinExistence type="inferred from homology"/>
<dbReference type="Gene3D" id="3.90.950.10">
    <property type="match status" value="1"/>
</dbReference>
<evidence type="ECO:0000256" key="3">
    <source>
        <dbReference type="RuleBase" id="RU003781"/>
    </source>
</evidence>
<sequence length="183" mass="20566">MKKIYFATTNQGKLKEAESILGIKVIGTPLEIEEIQSLEAVKVATQKAKDYFKILKKPIFAEDMALSFSALKGFPGTYIKDFLDTFGNKGLVELIKGNKDRTAYAQTTIVYIDREGLEHVFTGIVKGKISDKPKGDKGFGWDPIFIPEGENKTFGEMELNEKNKYSMRAKALKKLSSWLNKNT</sequence>
<accession>A0A1F7XX64</accession>
<dbReference type="AlphaFoldDB" id="A0A1F7XX64"/>
<protein>
    <submittedName>
        <fullName evidence="4">Non-canonical purine NTP pyrophosphatase, RdgB/HAM1 family</fullName>
    </submittedName>
</protein>
<evidence type="ECO:0000313" key="4">
    <source>
        <dbReference type="EMBL" id="OGM19616.1"/>
    </source>
</evidence>
<reference evidence="4 5" key="1">
    <citation type="journal article" date="2016" name="Nat. Commun.">
        <title>Thousands of microbial genomes shed light on interconnected biogeochemical processes in an aquifer system.</title>
        <authorList>
            <person name="Anantharaman K."/>
            <person name="Brown C.T."/>
            <person name="Hug L.A."/>
            <person name="Sharon I."/>
            <person name="Castelle C.J."/>
            <person name="Probst A.J."/>
            <person name="Thomas B.C."/>
            <person name="Singh A."/>
            <person name="Wilkins M.J."/>
            <person name="Karaoz U."/>
            <person name="Brodie E.L."/>
            <person name="Williams K.H."/>
            <person name="Hubbard S.S."/>
            <person name="Banfield J.F."/>
        </authorList>
    </citation>
    <scope>NUCLEOTIDE SEQUENCE [LARGE SCALE GENOMIC DNA]</scope>
</reference>
<dbReference type="SUPFAM" id="SSF52972">
    <property type="entry name" value="ITPase-like"/>
    <property type="match status" value="1"/>
</dbReference>
<dbReference type="InterPro" id="IPR002637">
    <property type="entry name" value="RdgB/HAM1"/>
</dbReference>
<evidence type="ECO:0000256" key="2">
    <source>
        <dbReference type="ARBA" id="ARBA00022801"/>
    </source>
</evidence>
<dbReference type="Pfam" id="PF01725">
    <property type="entry name" value="Ham1p_like"/>
    <property type="match status" value="1"/>
</dbReference>
<organism evidence="4 5">
    <name type="scientific">Candidatus Woesebacteria bacterium RIFCSPHIGHO2_01_FULL_38_26b</name>
    <dbReference type="NCBI Taxonomy" id="1802491"/>
    <lineage>
        <taxon>Bacteria</taxon>
        <taxon>Candidatus Woeseibacteriota</taxon>
    </lineage>
</organism>
<evidence type="ECO:0000313" key="5">
    <source>
        <dbReference type="Proteomes" id="UP000176741"/>
    </source>
</evidence>
<dbReference type="GO" id="GO:0009143">
    <property type="term" value="P:nucleoside triphosphate catabolic process"/>
    <property type="evidence" value="ECO:0007669"/>
    <property type="project" value="InterPro"/>
</dbReference>
<dbReference type="InterPro" id="IPR029001">
    <property type="entry name" value="ITPase-like_fam"/>
</dbReference>
<dbReference type="PANTHER" id="PTHR11067:SF9">
    <property type="entry name" value="INOSINE TRIPHOSPHATE PYROPHOSPHATASE"/>
    <property type="match status" value="1"/>
</dbReference>
<dbReference type="CDD" id="cd00515">
    <property type="entry name" value="HAM1"/>
    <property type="match status" value="1"/>
</dbReference>
<gene>
    <name evidence="4" type="ORF">A2771_02765</name>
</gene>
<dbReference type="PANTHER" id="PTHR11067">
    <property type="entry name" value="INOSINE TRIPHOSPHATE PYROPHOSPHATASE/HAM1 PROTEIN"/>
    <property type="match status" value="1"/>
</dbReference>
<comment type="caution">
    <text evidence="4">The sequence shown here is derived from an EMBL/GenBank/DDBJ whole genome shotgun (WGS) entry which is preliminary data.</text>
</comment>
<dbReference type="EMBL" id="MGGD01000063">
    <property type="protein sequence ID" value="OGM19616.1"/>
    <property type="molecule type" value="Genomic_DNA"/>
</dbReference>